<accession>G0N767</accession>
<evidence type="ECO:0000256" key="1">
    <source>
        <dbReference type="SAM" id="Coils"/>
    </source>
</evidence>
<evidence type="ECO:0000313" key="3">
    <source>
        <dbReference type="Proteomes" id="UP000008068"/>
    </source>
</evidence>
<keyword evidence="3" id="KW-1185">Reference proteome</keyword>
<dbReference type="HOGENOM" id="CLU_652536_0_0_1"/>
<dbReference type="eggNOG" id="ENOG502T3IG">
    <property type="taxonomic scope" value="Eukaryota"/>
</dbReference>
<evidence type="ECO:0000313" key="2">
    <source>
        <dbReference type="EMBL" id="EGT54563.1"/>
    </source>
</evidence>
<organism evidence="3">
    <name type="scientific">Caenorhabditis brenneri</name>
    <name type="common">Nematode worm</name>
    <dbReference type="NCBI Taxonomy" id="135651"/>
    <lineage>
        <taxon>Eukaryota</taxon>
        <taxon>Metazoa</taxon>
        <taxon>Ecdysozoa</taxon>
        <taxon>Nematoda</taxon>
        <taxon>Chromadorea</taxon>
        <taxon>Rhabditida</taxon>
        <taxon>Rhabditina</taxon>
        <taxon>Rhabditomorpha</taxon>
        <taxon>Rhabditoidea</taxon>
        <taxon>Rhabditidae</taxon>
        <taxon>Peloderinae</taxon>
        <taxon>Caenorhabditis</taxon>
    </lineage>
</organism>
<dbReference type="Proteomes" id="UP000008068">
    <property type="component" value="Unassembled WGS sequence"/>
</dbReference>
<protein>
    <recommendedName>
        <fullName evidence="4">F-box associated domain-containing protein</fullName>
    </recommendedName>
</protein>
<dbReference type="EMBL" id="GL379846">
    <property type="protein sequence ID" value="EGT54563.1"/>
    <property type="molecule type" value="Genomic_DNA"/>
</dbReference>
<dbReference type="InParanoid" id="G0N767"/>
<keyword evidence="1" id="KW-0175">Coiled coil</keyword>
<gene>
    <name evidence="2" type="ORF">CAEBREN_11512</name>
</gene>
<feature type="coiled-coil region" evidence="1">
    <location>
        <begin position="347"/>
        <end position="409"/>
    </location>
</feature>
<dbReference type="PANTHER" id="PTHR21503:SF8">
    <property type="entry name" value="F-BOX ASSOCIATED DOMAIN-CONTAINING PROTEIN-RELATED"/>
    <property type="match status" value="1"/>
</dbReference>
<dbReference type="AlphaFoldDB" id="G0N767"/>
<reference evidence="3" key="1">
    <citation type="submission" date="2011-07" db="EMBL/GenBank/DDBJ databases">
        <authorList>
            <consortium name="Caenorhabditis brenneri Sequencing and Analysis Consortium"/>
            <person name="Wilson R.K."/>
        </authorList>
    </citation>
    <scope>NUCLEOTIDE SEQUENCE [LARGE SCALE GENOMIC DNA]</scope>
    <source>
        <strain evidence="3">PB2801</strain>
    </source>
</reference>
<dbReference type="PANTHER" id="PTHR21503">
    <property type="entry name" value="F-BOX-CONTAINING HYPOTHETICAL PROTEIN C.ELEGANS"/>
    <property type="match status" value="1"/>
</dbReference>
<evidence type="ECO:0008006" key="4">
    <source>
        <dbReference type="Google" id="ProtNLM"/>
    </source>
</evidence>
<name>G0N767_CAEBE</name>
<sequence>MVVERDNLLDDKGLPKKPLRLSKLPFLMRKRAINFMSFGERIRLAVASDDMENYVKESRLDKYIHWTLKICDSSSSIIIYEGKVEVAVTDNFPAGDMEGDKIPKREIAKWCDDKKEPIENVKVILKKLQDLLTGSLKPQEICLDLNVAEQKILEILTAPVYKDANELHFRNFRLEKKTIDAIMEICEFKKIAIFINLIFPHDYYHEKALKCEKILFNDAKWMRVTQLLTLRDLSYVYLCHTSLDSEDFDFFVKFWTTVDYDMCKEIWINTRDEQRTPVLHNIGTLNVVGFDEVAAMFTRDVAEKFYLVMSKSKNPAKKLQIAVIQIVNYAFYMKVRPVEDFKNLVTILNLVQLKNDKEIALENLEIEAQLDSWEEDEIEENTRGLRIEKQELEQRLMNLNVQFDGKQARLVREPAPAVVE</sequence>
<proteinExistence type="predicted"/>